<feature type="transmembrane region" description="Helical" evidence="10">
    <location>
        <begin position="14"/>
        <end position="31"/>
    </location>
</feature>
<dbReference type="PANTHER" id="PTHR30487:SF0">
    <property type="entry name" value="PREPILIN LEADER PEPTIDASE_N-METHYLTRANSFERASE-RELATED"/>
    <property type="match status" value="1"/>
</dbReference>
<evidence type="ECO:0000256" key="5">
    <source>
        <dbReference type="ARBA" id="ARBA00022692"/>
    </source>
</evidence>
<dbReference type="InterPro" id="IPR000045">
    <property type="entry name" value="Prepilin_IV_endopep_pep"/>
</dbReference>
<keyword evidence="6 10" id="KW-1133">Transmembrane helix</keyword>
<organism evidence="13 14">
    <name type="scientific">Aliidongia dinghuensis</name>
    <dbReference type="NCBI Taxonomy" id="1867774"/>
    <lineage>
        <taxon>Bacteria</taxon>
        <taxon>Pseudomonadati</taxon>
        <taxon>Pseudomonadota</taxon>
        <taxon>Alphaproteobacteria</taxon>
        <taxon>Rhodospirillales</taxon>
        <taxon>Dongiaceae</taxon>
        <taxon>Aliidongia</taxon>
    </lineage>
</organism>
<feature type="transmembrane region" description="Helical" evidence="10">
    <location>
        <begin position="153"/>
        <end position="174"/>
    </location>
</feature>
<keyword evidence="9" id="KW-0489">Methyltransferase</keyword>
<comment type="catalytic activity">
    <reaction evidence="9">
        <text>Typically cleaves a -Gly-|-Phe- bond to release an N-terminal, basic peptide of 5-8 residues from type IV prepilin, and then N-methylates the new N-terminal amino group, the methyl donor being S-adenosyl-L-methionine.</text>
        <dbReference type="EC" id="3.4.23.43"/>
    </reaction>
</comment>
<dbReference type="EC" id="2.1.1.-" evidence="9"/>
<dbReference type="Proteomes" id="UP000646365">
    <property type="component" value="Unassembled WGS sequence"/>
</dbReference>
<evidence type="ECO:0000256" key="6">
    <source>
        <dbReference type="ARBA" id="ARBA00022989"/>
    </source>
</evidence>
<dbReference type="EMBL" id="BMJQ01000008">
    <property type="protein sequence ID" value="GGF23660.1"/>
    <property type="molecule type" value="Genomic_DNA"/>
</dbReference>
<evidence type="ECO:0000259" key="12">
    <source>
        <dbReference type="Pfam" id="PF06750"/>
    </source>
</evidence>
<dbReference type="GO" id="GO:0004190">
    <property type="term" value="F:aspartic-type endopeptidase activity"/>
    <property type="evidence" value="ECO:0007669"/>
    <property type="project" value="UniProtKB-EC"/>
</dbReference>
<evidence type="ECO:0000256" key="9">
    <source>
        <dbReference type="RuleBase" id="RU003794"/>
    </source>
</evidence>
<keyword evidence="7 10" id="KW-0472">Membrane</keyword>
<dbReference type="GO" id="GO:0008168">
    <property type="term" value="F:methyltransferase activity"/>
    <property type="evidence" value="ECO:0007669"/>
    <property type="project" value="UniProtKB-KW"/>
</dbReference>
<evidence type="ECO:0000256" key="7">
    <source>
        <dbReference type="ARBA" id="ARBA00023136"/>
    </source>
</evidence>
<feature type="transmembrane region" description="Helical" evidence="10">
    <location>
        <begin position="240"/>
        <end position="259"/>
    </location>
</feature>
<evidence type="ECO:0000256" key="4">
    <source>
        <dbReference type="ARBA" id="ARBA00022519"/>
    </source>
</evidence>
<dbReference type="PANTHER" id="PTHR30487">
    <property type="entry name" value="TYPE 4 PREPILIN-LIKE PROTEINS LEADER PEPTIDE-PROCESSING ENZYME"/>
    <property type="match status" value="1"/>
</dbReference>
<keyword evidence="9" id="KW-0808">Transferase</keyword>
<feature type="domain" description="Prepilin peptidase A24 N-terminal" evidence="12">
    <location>
        <begin position="19"/>
        <end position="94"/>
    </location>
</feature>
<evidence type="ECO:0000256" key="10">
    <source>
        <dbReference type="SAM" id="Phobius"/>
    </source>
</evidence>
<dbReference type="GO" id="GO:0006465">
    <property type="term" value="P:signal peptide processing"/>
    <property type="evidence" value="ECO:0007669"/>
    <property type="project" value="TreeGrafter"/>
</dbReference>
<keyword evidence="9" id="KW-0378">Hydrolase</keyword>
<keyword evidence="5 9" id="KW-0812">Transmembrane</keyword>
<comment type="subcellular location">
    <subcellularLocation>
        <location evidence="1">Cell inner membrane</location>
        <topology evidence="1">Multi-pass membrane protein</topology>
    </subcellularLocation>
    <subcellularLocation>
        <location evidence="9">Cell membrane</location>
        <topology evidence="9">Multi-pass membrane protein</topology>
    </subcellularLocation>
</comment>
<dbReference type="GO" id="GO:0005886">
    <property type="term" value="C:plasma membrane"/>
    <property type="evidence" value="ECO:0007669"/>
    <property type="project" value="UniProtKB-SubCell"/>
</dbReference>
<evidence type="ECO:0000256" key="2">
    <source>
        <dbReference type="ARBA" id="ARBA00005801"/>
    </source>
</evidence>
<dbReference type="PRINTS" id="PR00864">
    <property type="entry name" value="PREPILNPTASE"/>
</dbReference>
<keyword evidence="9" id="KW-0645">Protease</keyword>
<evidence type="ECO:0000313" key="14">
    <source>
        <dbReference type="Proteomes" id="UP000646365"/>
    </source>
</evidence>
<dbReference type="AlphaFoldDB" id="A0A8J2YUG5"/>
<comment type="caution">
    <text evidence="13">The sequence shown here is derived from an EMBL/GenBank/DDBJ whole genome shotgun (WGS) entry which is preliminary data.</text>
</comment>
<reference evidence="13" key="1">
    <citation type="journal article" date="2014" name="Int. J. Syst. Evol. Microbiol.">
        <title>Complete genome sequence of Corynebacterium casei LMG S-19264T (=DSM 44701T), isolated from a smear-ripened cheese.</title>
        <authorList>
            <consortium name="US DOE Joint Genome Institute (JGI-PGF)"/>
            <person name="Walter F."/>
            <person name="Albersmeier A."/>
            <person name="Kalinowski J."/>
            <person name="Ruckert C."/>
        </authorList>
    </citation>
    <scope>NUCLEOTIDE SEQUENCE</scope>
    <source>
        <strain evidence="13">CGMCC 1.15725</strain>
    </source>
</reference>
<accession>A0A8J2YUG5</accession>
<keyword evidence="9" id="KW-0511">Multifunctional enzyme</keyword>
<evidence type="ECO:0000256" key="1">
    <source>
        <dbReference type="ARBA" id="ARBA00004429"/>
    </source>
</evidence>
<gene>
    <name evidence="13" type="ORF">GCM10011611_32180</name>
</gene>
<dbReference type="Gene3D" id="1.20.120.1220">
    <property type="match status" value="1"/>
</dbReference>
<evidence type="ECO:0000313" key="13">
    <source>
        <dbReference type="EMBL" id="GGF23660.1"/>
    </source>
</evidence>
<evidence type="ECO:0000256" key="3">
    <source>
        <dbReference type="ARBA" id="ARBA00022475"/>
    </source>
</evidence>
<keyword evidence="14" id="KW-1185">Reference proteome</keyword>
<comment type="similarity">
    <text evidence="2 8">Belongs to the peptidase A24 family.</text>
</comment>
<feature type="transmembrane region" description="Helical" evidence="10">
    <location>
        <begin position="127"/>
        <end position="147"/>
    </location>
</feature>
<dbReference type="InterPro" id="IPR050882">
    <property type="entry name" value="Prepilin_peptidase/N-MTase"/>
</dbReference>
<keyword evidence="3" id="KW-1003">Cell membrane</keyword>
<proteinExistence type="inferred from homology"/>
<reference evidence="13" key="2">
    <citation type="submission" date="2020-09" db="EMBL/GenBank/DDBJ databases">
        <authorList>
            <person name="Sun Q."/>
            <person name="Zhou Y."/>
        </authorList>
    </citation>
    <scope>NUCLEOTIDE SEQUENCE</scope>
    <source>
        <strain evidence="13">CGMCC 1.15725</strain>
    </source>
</reference>
<dbReference type="Pfam" id="PF06750">
    <property type="entry name" value="A24_N_bact"/>
    <property type="match status" value="1"/>
</dbReference>
<name>A0A8J2YUG5_9PROT</name>
<dbReference type="Pfam" id="PF01478">
    <property type="entry name" value="Peptidase_A24"/>
    <property type="match status" value="1"/>
</dbReference>
<feature type="domain" description="Prepilin type IV endopeptidase peptidase" evidence="11">
    <location>
        <begin position="110"/>
        <end position="217"/>
    </location>
</feature>
<feature type="transmembrane region" description="Helical" evidence="10">
    <location>
        <begin position="195"/>
        <end position="220"/>
    </location>
</feature>
<keyword evidence="4" id="KW-0997">Cell inner membrane</keyword>
<feature type="transmembrane region" description="Helical" evidence="10">
    <location>
        <begin position="79"/>
        <end position="98"/>
    </location>
</feature>
<comment type="function">
    <text evidence="9">Plays an essential role in type IV pili and type II pseudopili formation by proteolytically removing the leader sequence from substrate proteins and subsequently monomethylating the alpha-amino group of the newly exposed N-terminal phenylalanine.</text>
</comment>
<protein>
    <recommendedName>
        <fullName evidence="9">Prepilin leader peptidase/N-methyltransferase</fullName>
        <ecNumber evidence="9">2.1.1.-</ecNumber>
        <ecNumber evidence="9">3.4.23.43</ecNumber>
    </recommendedName>
</protein>
<dbReference type="GO" id="GO:0032259">
    <property type="term" value="P:methylation"/>
    <property type="evidence" value="ECO:0007669"/>
    <property type="project" value="UniProtKB-KW"/>
</dbReference>
<evidence type="ECO:0000256" key="8">
    <source>
        <dbReference type="RuleBase" id="RU003793"/>
    </source>
</evidence>
<dbReference type="RefSeq" id="WP_189047547.1">
    <property type="nucleotide sequence ID" value="NZ_BMJQ01000008.1"/>
</dbReference>
<dbReference type="InterPro" id="IPR014032">
    <property type="entry name" value="Peptidase_A24A_bac"/>
</dbReference>
<dbReference type="InterPro" id="IPR010627">
    <property type="entry name" value="Prepilin_pept_A24_N"/>
</dbReference>
<dbReference type="EC" id="3.4.23.43" evidence="9"/>
<feature type="transmembrane region" description="Helical" evidence="10">
    <location>
        <begin position="104"/>
        <end position="122"/>
    </location>
</feature>
<sequence>MTVPPAEDALVPDWLAYVLAPFIGSFMGVLIRRLPADLPIGNARSRCDHCGTRLGVRDLVPLLSWLANRGRCRHCGKPIGEFYPLVELAALGVALWAGTIDVGAALWLDCLLGWTLVTLAWIDAEHLLLPDVLTLPLILAGLGAAWVLEWPPIVDAAAGASVGYVVFRLVALAYRQIRGREGLGAGDAKLLAVAGAWLGWQALGDVVLGGALAGLLWYFIARPANTATENLAADAAPGPVELPFGPALAVAIWVVRLYGPFLGLF</sequence>
<evidence type="ECO:0000259" key="11">
    <source>
        <dbReference type="Pfam" id="PF01478"/>
    </source>
</evidence>